<proteinExistence type="predicted"/>
<comment type="caution">
    <text evidence="1">The sequence shown here is derived from an EMBL/GenBank/DDBJ whole genome shotgun (WGS) entry which is preliminary data.</text>
</comment>
<dbReference type="RefSeq" id="WP_163954115.1">
    <property type="nucleotide sequence ID" value="NZ_JAAIKC010000026.1"/>
</dbReference>
<dbReference type="EMBL" id="JAAIKC010000026">
    <property type="protein sequence ID" value="NEW09873.1"/>
    <property type="molecule type" value="Genomic_DNA"/>
</dbReference>
<gene>
    <name evidence="1" type="ORF">GK047_28645</name>
</gene>
<reference evidence="1" key="1">
    <citation type="submission" date="2020-02" db="EMBL/GenBank/DDBJ databases">
        <authorList>
            <person name="Shen X.-R."/>
            <person name="Zhang Y.-X."/>
        </authorList>
    </citation>
    <scope>NUCLEOTIDE SEQUENCE</scope>
    <source>
        <strain evidence="1">SYP-B3998</strain>
    </source>
</reference>
<protein>
    <recommendedName>
        <fullName evidence="2">TniQ family protein</fullName>
    </recommendedName>
</protein>
<organism evidence="1">
    <name type="scientific">Paenibacillus sp. SYP-B3998</name>
    <dbReference type="NCBI Taxonomy" id="2678564"/>
    <lineage>
        <taxon>Bacteria</taxon>
        <taxon>Bacillati</taxon>
        <taxon>Bacillota</taxon>
        <taxon>Bacilli</taxon>
        <taxon>Bacillales</taxon>
        <taxon>Paenibacillaceae</taxon>
        <taxon>Paenibacillus</taxon>
    </lineage>
</organism>
<name>A0A6G4A5X5_9BACL</name>
<accession>A0A6G4A5X5</accession>
<dbReference type="AlphaFoldDB" id="A0A6G4A5X5"/>
<sequence length="361" mass="43859">MRTKKHLYPLNLCDERIIELFGHPIKQLNKDYIDLIFKKYPGNDYFREDLTYCKRCLNKGYHSILHQFKLVHYCPFHINAKLNNRCPQCKITIPYRLNDDCSGFRCKCGYTFFKDNAHFHVIWKEYQPRIVSPVIERWVSLNDQNQKELDRIILFSEINPDKVPNMMERLLSMIDLDHESTVKDKHFIIKSHSNLYKQGKRLQHYKKAYDSLDERALERIERKVNEEIYDSSVNTFTAICSKLLKTILKKHRTCIERIDIDKEICPYAYAYLHWRHCVEGLGKHWRVCSRFFRKKPTHLYYQLDTISAQDQYVLHRLISNWEDRKNRNRKYESVAATKWVINRVIHFIIMNHFKNWLEFDW</sequence>
<evidence type="ECO:0000313" key="1">
    <source>
        <dbReference type="EMBL" id="NEW09873.1"/>
    </source>
</evidence>
<evidence type="ECO:0008006" key="2">
    <source>
        <dbReference type="Google" id="ProtNLM"/>
    </source>
</evidence>